<evidence type="ECO:0000313" key="3">
    <source>
        <dbReference type="EMBL" id="GAA5799669.1"/>
    </source>
</evidence>
<gene>
    <name evidence="3" type="ORF">HPULCUR_005086</name>
</gene>
<dbReference type="EMBL" id="BAABUJ010000013">
    <property type="protein sequence ID" value="GAA5799669.1"/>
    <property type="molecule type" value="Genomic_DNA"/>
</dbReference>
<comment type="caution">
    <text evidence="3">The sequence shown here is derived from an EMBL/GenBank/DDBJ whole genome shotgun (WGS) entry which is preliminary data.</text>
</comment>
<name>A0ABP9XY23_9FUNG</name>
<dbReference type="PANTHER" id="PTHR35180:SF4">
    <property type="entry name" value="PROTEIN CBG06219"/>
    <property type="match status" value="1"/>
</dbReference>
<organism evidence="3 4">
    <name type="scientific">Helicostylum pulchrum</name>
    <dbReference type="NCBI Taxonomy" id="562976"/>
    <lineage>
        <taxon>Eukaryota</taxon>
        <taxon>Fungi</taxon>
        <taxon>Fungi incertae sedis</taxon>
        <taxon>Mucoromycota</taxon>
        <taxon>Mucoromycotina</taxon>
        <taxon>Mucoromycetes</taxon>
        <taxon>Mucorales</taxon>
        <taxon>Mucorineae</taxon>
        <taxon>Mucoraceae</taxon>
        <taxon>Helicostylum</taxon>
    </lineage>
</organism>
<sequence>MKVTFILLVFMINIIYVHASCEWFGTAPFCEGSCPPGWSHEGDDRHSEVGPDGNESNPGFGLSCYTGTKALCCSS</sequence>
<reference evidence="3 4" key="1">
    <citation type="submission" date="2024-04" db="EMBL/GenBank/DDBJ databases">
        <title>genome sequences of Mucor flavus KT1a and Helicostylum pulchrum KT1b strains isolation_sourced from the surface of a dry-aged beef.</title>
        <authorList>
            <person name="Toyotome T."/>
            <person name="Hosono M."/>
            <person name="Torimaru M."/>
            <person name="Fukuda K."/>
            <person name="Mikami N."/>
        </authorList>
    </citation>
    <scope>NUCLEOTIDE SEQUENCE [LARGE SCALE GENOMIC DNA]</scope>
    <source>
        <strain evidence="3 4">KT1b</strain>
    </source>
</reference>
<proteinExistence type="predicted"/>
<accession>A0ABP9XY23</accession>
<dbReference type="Proteomes" id="UP001476247">
    <property type="component" value="Unassembled WGS sequence"/>
</dbReference>
<protein>
    <submittedName>
        <fullName evidence="3">Uncharacterized protein</fullName>
    </submittedName>
</protein>
<evidence type="ECO:0000256" key="2">
    <source>
        <dbReference type="SAM" id="SignalP"/>
    </source>
</evidence>
<feature type="signal peptide" evidence="2">
    <location>
        <begin position="1"/>
        <end position="19"/>
    </location>
</feature>
<feature type="chain" id="PRO_5047437473" evidence="2">
    <location>
        <begin position="20"/>
        <end position="75"/>
    </location>
</feature>
<dbReference type="PANTHER" id="PTHR35180">
    <property type="entry name" value="PROTEIN CBG06219"/>
    <property type="match status" value="1"/>
</dbReference>
<keyword evidence="4" id="KW-1185">Reference proteome</keyword>
<evidence type="ECO:0000313" key="4">
    <source>
        <dbReference type="Proteomes" id="UP001476247"/>
    </source>
</evidence>
<feature type="compositionally biased region" description="Basic and acidic residues" evidence="1">
    <location>
        <begin position="40"/>
        <end position="49"/>
    </location>
</feature>
<feature type="region of interest" description="Disordered" evidence="1">
    <location>
        <begin position="39"/>
        <end position="60"/>
    </location>
</feature>
<keyword evidence="2" id="KW-0732">Signal</keyword>
<evidence type="ECO:0000256" key="1">
    <source>
        <dbReference type="SAM" id="MobiDB-lite"/>
    </source>
</evidence>